<evidence type="ECO:0000313" key="2">
    <source>
        <dbReference type="Proteomes" id="UP000194664"/>
    </source>
</evidence>
<keyword evidence="2" id="KW-1185">Reference proteome</keyword>
<dbReference type="AlphaFoldDB" id="A0A251X225"/>
<proteinExistence type="predicted"/>
<name>A0A251X225_9RHOB</name>
<evidence type="ECO:0000313" key="1">
    <source>
        <dbReference type="EMBL" id="OUD10438.1"/>
    </source>
</evidence>
<protein>
    <submittedName>
        <fullName evidence="1">Uncharacterized protein</fullName>
    </submittedName>
</protein>
<accession>A0A251X225</accession>
<gene>
    <name evidence="1" type="ORF">BVC71_02750</name>
</gene>
<sequence length="301" mass="33408">MLAKLTELLSDRIGSINQRPDILFPKNFAVSPKKQFVMRVRATFICFKSNNEGTGMTIRFTTFTSEAPKRLTKHITLQDGALVTEAGGYMTRGMYVVDECANISEFGDHIASLRTNQALSYGLPKGAEMGMVVTRAVYEALPVEQREGRIARINDHFEWPDGPGIFMIDIDPPKDASALTKSEAINLIRGVAPELKDVPMLWYPSSSSMIYADDGTEMSGLRGQRFYVPVTDAKQIPEFAEHLWVRCWAAGHGYIAISKSGSILKRTIFDKSVYQPSRLDFAAGASTGPHLIQRRGQPEVV</sequence>
<comment type="caution">
    <text evidence="1">The sequence shown here is derived from an EMBL/GenBank/DDBJ whole genome shotgun (WGS) entry which is preliminary data.</text>
</comment>
<reference evidence="1 2" key="1">
    <citation type="submission" date="2016-12" db="EMBL/GenBank/DDBJ databases">
        <title>The draft genome sequence of HSLHS2.</title>
        <authorList>
            <person name="Hu D."/>
            <person name="Wang L."/>
            <person name="Shao Z."/>
        </authorList>
    </citation>
    <scope>NUCLEOTIDE SEQUENCE [LARGE SCALE GENOMIC DNA]</scope>
    <source>
        <strain evidence="1">MCCC 1A06712</strain>
    </source>
</reference>
<dbReference type="EMBL" id="MSPP01000001">
    <property type="protein sequence ID" value="OUD10438.1"/>
    <property type="molecule type" value="Genomic_DNA"/>
</dbReference>
<organism evidence="1 2">
    <name type="scientific">Marivivens niveibacter</name>
    <dbReference type="NCBI Taxonomy" id="1930667"/>
    <lineage>
        <taxon>Bacteria</taxon>
        <taxon>Pseudomonadati</taxon>
        <taxon>Pseudomonadota</taxon>
        <taxon>Alphaproteobacteria</taxon>
        <taxon>Rhodobacterales</taxon>
        <taxon>Paracoccaceae</taxon>
        <taxon>Marivivens group</taxon>
        <taxon>Marivivens</taxon>
    </lineage>
</organism>
<dbReference type="Proteomes" id="UP000194664">
    <property type="component" value="Unassembled WGS sequence"/>
</dbReference>